<comment type="similarity">
    <text evidence="1">Belongs to the sigma-70 factor family. ECF subfamily.</text>
</comment>
<evidence type="ECO:0000256" key="5">
    <source>
        <dbReference type="SAM" id="MobiDB-lite"/>
    </source>
</evidence>
<protein>
    <submittedName>
        <fullName evidence="8">RNA polymerase sigma factor (Sigma-70 family)</fullName>
    </submittedName>
</protein>
<feature type="region of interest" description="Disordered" evidence="5">
    <location>
        <begin position="1"/>
        <end position="70"/>
    </location>
</feature>
<dbReference type="InterPro" id="IPR036388">
    <property type="entry name" value="WH-like_DNA-bd_sf"/>
</dbReference>
<dbReference type="Pfam" id="PF04542">
    <property type="entry name" value="Sigma70_r2"/>
    <property type="match status" value="1"/>
</dbReference>
<comment type="caution">
    <text evidence="8">The sequence shown here is derived from an EMBL/GenBank/DDBJ whole genome shotgun (WGS) entry which is preliminary data.</text>
</comment>
<evidence type="ECO:0000259" key="7">
    <source>
        <dbReference type="Pfam" id="PF08281"/>
    </source>
</evidence>
<dbReference type="SUPFAM" id="SSF88659">
    <property type="entry name" value="Sigma3 and sigma4 domains of RNA polymerase sigma factors"/>
    <property type="match status" value="1"/>
</dbReference>
<dbReference type="InterPro" id="IPR007627">
    <property type="entry name" value="RNA_pol_sigma70_r2"/>
</dbReference>
<dbReference type="Gene3D" id="1.10.10.10">
    <property type="entry name" value="Winged helix-like DNA-binding domain superfamily/Winged helix DNA-binding domain"/>
    <property type="match status" value="1"/>
</dbReference>
<dbReference type="GO" id="GO:0006352">
    <property type="term" value="P:DNA-templated transcription initiation"/>
    <property type="evidence" value="ECO:0007669"/>
    <property type="project" value="InterPro"/>
</dbReference>
<feature type="domain" description="RNA polymerase sigma factor 70 region 4 type 2" evidence="7">
    <location>
        <begin position="208"/>
        <end position="258"/>
    </location>
</feature>
<dbReference type="InterPro" id="IPR013324">
    <property type="entry name" value="RNA_pol_sigma_r3/r4-like"/>
</dbReference>
<dbReference type="AlphaFoldDB" id="A0A7W8B4L6"/>
<dbReference type="GO" id="GO:0016987">
    <property type="term" value="F:sigma factor activity"/>
    <property type="evidence" value="ECO:0007669"/>
    <property type="project" value="UniProtKB-KW"/>
</dbReference>
<gene>
    <name evidence="8" type="ORF">FHS40_008756</name>
</gene>
<keyword evidence="3" id="KW-0731">Sigma factor</keyword>
<organism evidence="8 9">
    <name type="scientific">Streptomyces spectabilis</name>
    <dbReference type="NCBI Taxonomy" id="68270"/>
    <lineage>
        <taxon>Bacteria</taxon>
        <taxon>Bacillati</taxon>
        <taxon>Actinomycetota</taxon>
        <taxon>Actinomycetes</taxon>
        <taxon>Kitasatosporales</taxon>
        <taxon>Streptomycetaceae</taxon>
        <taxon>Streptomyces</taxon>
    </lineage>
</organism>
<dbReference type="InterPro" id="IPR013249">
    <property type="entry name" value="RNA_pol_sigma70_r4_t2"/>
</dbReference>
<evidence type="ECO:0000256" key="4">
    <source>
        <dbReference type="ARBA" id="ARBA00023163"/>
    </source>
</evidence>
<dbReference type="PANTHER" id="PTHR43133:SF46">
    <property type="entry name" value="RNA POLYMERASE SIGMA-70 FACTOR ECF SUBFAMILY"/>
    <property type="match status" value="1"/>
</dbReference>
<dbReference type="Pfam" id="PF08281">
    <property type="entry name" value="Sigma70_r4_2"/>
    <property type="match status" value="1"/>
</dbReference>
<evidence type="ECO:0000256" key="2">
    <source>
        <dbReference type="ARBA" id="ARBA00023015"/>
    </source>
</evidence>
<dbReference type="InterPro" id="IPR014284">
    <property type="entry name" value="RNA_pol_sigma-70_dom"/>
</dbReference>
<accession>A0A7W8B4L6</accession>
<evidence type="ECO:0000259" key="6">
    <source>
        <dbReference type="Pfam" id="PF04542"/>
    </source>
</evidence>
<name>A0A7W8B4L6_STRST</name>
<evidence type="ECO:0000313" key="8">
    <source>
        <dbReference type="EMBL" id="MBB5109626.1"/>
    </source>
</evidence>
<dbReference type="RefSeq" id="WP_184926577.1">
    <property type="nucleotide sequence ID" value="NZ_BMSQ01000040.1"/>
</dbReference>
<evidence type="ECO:0000313" key="9">
    <source>
        <dbReference type="Proteomes" id="UP000549009"/>
    </source>
</evidence>
<evidence type="ECO:0000256" key="1">
    <source>
        <dbReference type="ARBA" id="ARBA00010641"/>
    </source>
</evidence>
<dbReference type="GO" id="GO:0003677">
    <property type="term" value="F:DNA binding"/>
    <property type="evidence" value="ECO:0007669"/>
    <property type="project" value="InterPro"/>
</dbReference>
<dbReference type="CDD" id="cd06171">
    <property type="entry name" value="Sigma70_r4"/>
    <property type="match status" value="1"/>
</dbReference>
<dbReference type="EMBL" id="JACHJD010000033">
    <property type="protein sequence ID" value="MBB5109626.1"/>
    <property type="molecule type" value="Genomic_DNA"/>
</dbReference>
<dbReference type="SUPFAM" id="SSF88946">
    <property type="entry name" value="Sigma2 domain of RNA polymerase sigma factors"/>
    <property type="match status" value="1"/>
</dbReference>
<keyword evidence="2" id="KW-0805">Transcription regulation</keyword>
<reference evidence="8 9" key="1">
    <citation type="submission" date="2020-08" db="EMBL/GenBank/DDBJ databases">
        <title>Genomic Encyclopedia of Type Strains, Phase III (KMG-III): the genomes of soil and plant-associated and newly described type strains.</title>
        <authorList>
            <person name="Whitman W."/>
        </authorList>
    </citation>
    <scope>NUCLEOTIDE SEQUENCE [LARGE SCALE GENOMIC DNA]</scope>
    <source>
        <strain evidence="8 9">CECT 3146</strain>
    </source>
</reference>
<dbReference type="InterPro" id="IPR039425">
    <property type="entry name" value="RNA_pol_sigma-70-like"/>
</dbReference>
<evidence type="ECO:0000256" key="3">
    <source>
        <dbReference type="ARBA" id="ARBA00023082"/>
    </source>
</evidence>
<feature type="domain" description="RNA polymerase sigma-70 region 2" evidence="6">
    <location>
        <begin position="129"/>
        <end position="181"/>
    </location>
</feature>
<proteinExistence type="inferred from homology"/>
<sequence length="270" mass="29771">MNGSDEQDPLLAEAPPAQPPPETEPHFEPCSEPSSDDTGLRFRDLALAPVPSVRPTTHRGGPPTDALDEDHLVLPAGSDADRITFTSVSAPQAPWPEAPRTNTAAPPDLEAFFVRENFERTRRAIGVLLRDDPTQAEDITQEAFVIVYERWERVSRMDNPLAYTIKVAWRLALRWLRARNRARAFDAALPVPVADGAAAAEAVIARADLARAFLRLSPAHQEVLTLSMSDLDPQDIAPLLGIPVPTVRTRLFRARRALSALFEERPEAQS</sequence>
<dbReference type="Proteomes" id="UP000549009">
    <property type="component" value="Unassembled WGS sequence"/>
</dbReference>
<dbReference type="PANTHER" id="PTHR43133">
    <property type="entry name" value="RNA POLYMERASE ECF-TYPE SIGMA FACTO"/>
    <property type="match status" value="1"/>
</dbReference>
<dbReference type="Gene3D" id="1.10.1740.10">
    <property type="match status" value="1"/>
</dbReference>
<dbReference type="InterPro" id="IPR013325">
    <property type="entry name" value="RNA_pol_sigma_r2"/>
</dbReference>
<keyword evidence="9" id="KW-1185">Reference proteome</keyword>
<dbReference type="NCBIfam" id="TIGR02937">
    <property type="entry name" value="sigma70-ECF"/>
    <property type="match status" value="1"/>
</dbReference>
<keyword evidence="4" id="KW-0804">Transcription</keyword>